<dbReference type="STRING" id="1034943.BN59_01953"/>
<dbReference type="RefSeq" id="WP_043874163.1">
    <property type="nucleotide sequence ID" value="NZ_CCVW01000002.1"/>
</dbReference>
<protein>
    <submittedName>
        <fullName evidence="2">Enamine/imine deaminase</fullName>
    </submittedName>
</protein>
<dbReference type="GO" id="GO:0005829">
    <property type="term" value="C:cytosol"/>
    <property type="evidence" value="ECO:0007669"/>
    <property type="project" value="TreeGrafter"/>
</dbReference>
<organism evidence="2 3">
    <name type="scientific">Legionella massiliensis</name>
    <dbReference type="NCBI Taxonomy" id="1034943"/>
    <lineage>
        <taxon>Bacteria</taxon>
        <taxon>Pseudomonadati</taxon>
        <taxon>Pseudomonadota</taxon>
        <taxon>Gammaproteobacteria</taxon>
        <taxon>Legionellales</taxon>
        <taxon>Legionellaceae</taxon>
        <taxon>Legionella</taxon>
    </lineage>
</organism>
<dbReference type="Pfam" id="PF01042">
    <property type="entry name" value="Ribonuc_L-PSP"/>
    <property type="match status" value="1"/>
</dbReference>
<dbReference type="InterPro" id="IPR035959">
    <property type="entry name" value="RutC-like_sf"/>
</dbReference>
<proteinExistence type="inferred from homology"/>
<name>A0A078L0U4_9GAMM</name>
<dbReference type="AlphaFoldDB" id="A0A078L0U4"/>
<dbReference type="PANTHER" id="PTHR11803:SF39">
    <property type="entry name" value="2-IMINOBUTANOATE_2-IMINOPROPANOATE DEAMINASE"/>
    <property type="match status" value="1"/>
</dbReference>
<dbReference type="Proteomes" id="UP000044071">
    <property type="component" value="Unassembled WGS sequence"/>
</dbReference>
<dbReference type="InterPro" id="IPR006175">
    <property type="entry name" value="YjgF/YER057c/UK114"/>
</dbReference>
<gene>
    <name evidence="2" type="primary">yabJ_2</name>
    <name evidence="2" type="ORF">BN59_01953</name>
</gene>
<dbReference type="SUPFAM" id="SSF55298">
    <property type="entry name" value="YjgF-like"/>
    <property type="match status" value="1"/>
</dbReference>
<comment type="similarity">
    <text evidence="1">Belongs to the RutC family.</text>
</comment>
<dbReference type="GO" id="GO:0019239">
    <property type="term" value="F:deaminase activity"/>
    <property type="evidence" value="ECO:0007669"/>
    <property type="project" value="TreeGrafter"/>
</dbReference>
<evidence type="ECO:0000313" key="2">
    <source>
        <dbReference type="EMBL" id="CDZ77663.1"/>
    </source>
</evidence>
<dbReference type="FunFam" id="3.30.1330.40:FF:000001">
    <property type="entry name" value="L-PSP family endoribonuclease"/>
    <property type="match status" value="1"/>
</dbReference>
<evidence type="ECO:0000256" key="1">
    <source>
        <dbReference type="ARBA" id="ARBA00010552"/>
    </source>
</evidence>
<dbReference type="PANTHER" id="PTHR11803">
    <property type="entry name" value="2-IMINOBUTANOATE/2-IMINOPROPANOATE DEAMINASE RIDA"/>
    <property type="match status" value="1"/>
</dbReference>
<sequence>MQPIHTDLAPAAIGTYSQAVRCDNTVYLSGQIPLDPTTMQLCSDEIRMQINQVFDNLSAVCEAAGGSLAHLVKINVYLIDLNHFPLVNEAMTRYFAEPYPARAAIGVSALPRAAQVEVDGIMVLNTKSNG</sequence>
<evidence type="ECO:0000313" key="3">
    <source>
        <dbReference type="Proteomes" id="UP000044071"/>
    </source>
</evidence>
<dbReference type="OrthoDB" id="9803101at2"/>
<keyword evidence="3" id="KW-1185">Reference proteome</keyword>
<reference evidence="2 3" key="1">
    <citation type="submission" date="2014-06" db="EMBL/GenBank/DDBJ databases">
        <authorList>
            <person name="Urmite Genomes Urmite Genomes"/>
        </authorList>
    </citation>
    <scope>NUCLEOTIDE SEQUENCE [LARGE SCALE GENOMIC DNA]</scope>
</reference>
<dbReference type="EMBL" id="CCSB01000002">
    <property type="protein sequence ID" value="CDZ77663.1"/>
    <property type="molecule type" value="Genomic_DNA"/>
</dbReference>
<dbReference type="InterPro" id="IPR006056">
    <property type="entry name" value="RidA"/>
</dbReference>
<dbReference type="CDD" id="cd00448">
    <property type="entry name" value="YjgF_YER057c_UK114_family"/>
    <property type="match status" value="1"/>
</dbReference>
<dbReference type="Gene3D" id="3.30.1330.40">
    <property type="entry name" value="RutC-like"/>
    <property type="match status" value="1"/>
</dbReference>
<dbReference type="eggNOG" id="COG0251">
    <property type="taxonomic scope" value="Bacteria"/>
</dbReference>
<dbReference type="NCBIfam" id="TIGR00004">
    <property type="entry name" value="Rid family detoxifying hydrolase"/>
    <property type="match status" value="1"/>
</dbReference>
<accession>A0A078L0U4</accession>